<protein>
    <submittedName>
        <fullName evidence="1">Uncharacterized protein</fullName>
    </submittedName>
</protein>
<organism evidence="1 2">
    <name type="scientific">Mycobacterium kansasii ATCC 12478</name>
    <dbReference type="NCBI Taxonomy" id="557599"/>
    <lineage>
        <taxon>Bacteria</taxon>
        <taxon>Bacillati</taxon>
        <taxon>Actinomycetota</taxon>
        <taxon>Actinomycetes</taxon>
        <taxon>Mycobacteriales</taxon>
        <taxon>Mycobacteriaceae</taxon>
        <taxon>Mycobacterium</taxon>
    </lineage>
</organism>
<evidence type="ECO:0000313" key="2">
    <source>
        <dbReference type="Proteomes" id="UP000017786"/>
    </source>
</evidence>
<sequence length="34" mass="3503">MMIRDALSAWQYEVTRAAGVSAMPGYQAGAATAG</sequence>
<gene>
    <name evidence="1" type="ORF">MKAN_12025</name>
</gene>
<proteinExistence type="predicted"/>
<dbReference type="EMBL" id="CP006835">
    <property type="protein sequence ID" value="AGZ54200.1"/>
    <property type="molecule type" value="Genomic_DNA"/>
</dbReference>
<dbReference type="AlphaFoldDB" id="U5X1K0"/>
<reference evidence="1 2" key="1">
    <citation type="submission" date="2013-10" db="EMBL/GenBank/DDBJ databases">
        <title>Genome sequence of Mycobacterium kansasii.</title>
        <authorList>
            <consortium name="McGill University Mycobacterium genome consortium"/>
            <person name="Veyrier F.J."/>
            <person name="Behr M.A."/>
        </authorList>
    </citation>
    <scope>NUCLEOTIDE SEQUENCE [LARGE SCALE GENOMIC DNA]</scope>
    <source>
        <strain evidence="1 2">ATCC 12478</strain>
    </source>
</reference>
<name>U5X1K0_MYCKA</name>
<dbReference type="KEGG" id="mkn:MKAN_12025"/>
<accession>U5X1K0</accession>
<dbReference type="HOGENOM" id="CLU_3374728_0_0_11"/>
<dbReference type="Proteomes" id="UP000017786">
    <property type="component" value="Chromosome"/>
</dbReference>
<evidence type="ECO:0000313" key="1">
    <source>
        <dbReference type="EMBL" id="AGZ54200.1"/>
    </source>
</evidence>